<keyword evidence="9" id="KW-1185">Reference proteome</keyword>
<dbReference type="EMBL" id="JBBLZC010000020">
    <property type="protein sequence ID" value="MEK0084959.1"/>
    <property type="molecule type" value="Genomic_DNA"/>
</dbReference>
<dbReference type="PROSITE" id="PS51352">
    <property type="entry name" value="THIOREDOXIN_2"/>
    <property type="match status" value="1"/>
</dbReference>
<proteinExistence type="inferred from homology"/>
<keyword evidence="5" id="KW-0676">Redox-active center</keyword>
<dbReference type="CDD" id="cd03010">
    <property type="entry name" value="TlpA_like_DsbE"/>
    <property type="match status" value="1"/>
</dbReference>
<reference evidence="8 9" key="1">
    <citation type="submission" date="2024-01" db="EMBL/GenBank/DDBJ databases">
        <title>Multi-omics insights into the function and evolution of sodium benzoate biodegradation pathways in Benzoatithermus flavus gen. nov., sp. nov. from hot spring.</title>
        <authorList>
            <person name="Hu C.-J."/>
            <person name="Li W.-J."/>
        </authorList>
    </citation>
    <scope>NUCLEOTIDE SEQUENCE [LARGE SCALE GENOMIC DNA]</scope>
    <source>
        <strain evidence="8 9">SYSU G07066</strain>
    </source>
</reference>
<feature type="domain" description="Thioredoxin" evidence="7">
    <location>
        <begin position="46"/>
        <end position="187"/>
    </location>
</feature>
<dbReference type="RefSeq" id="WP_418160807.1">
    <property type="nucleotide sequence ID" value="NZ_JBBLZC010000020.1"/>
</dbReference>
<dbReference type="Gene3D" id="3.40.30.10">
    <property type="entry name" value="Glutaredoxin"/>
    <property type="match status" value="1"/>
</dbReference>
<dbReference type="InterPro" id="IPR036249">
    <property type="entry name" value="Thioredoxin-like_sf"/>
</dbReference>
<dbReference type="PANTHER" id="PTHR42852:SF6">
    <property type="entry name" value="THIOL:DISULFIDE INTERCHANGE PROTEIN DSBE"/>
    <property type="match status" value="1"/>
</dbReference>
<evidence type="ECO:0000256" key="1">
    <source>
        <dbReference type="ARBA" id="ARBA00004196"/>
    </source>
</evidence>
<dbReference type="Proteomes" id="UP001375743">
    <property type="component" value="Unassembled WGS sequence"/>
</dbReference>
<dbReference type="InterPro" id="IPR004799">
    <property type="entry name" value="Periplasmic_diS_OxRdtase_DsbE"/>
</dbReference>
<dbReference type="InterPro" id="IPR013766">
    <property type="entry name" value="Thioredoxin_domain"/>
</dbReference>
<dbReference type="InterPro" id="IPR013740">
    <property type="entry name" value="Redoxin"/>
</dbReference>
<dbReference type="PANTHER" id="PTHR42852">
    <property type="entry name" value="THIOL:DISULFIDE INTERCHANGE PROTEIN DSBE"/>
    <property type="match status" value="1"/>
</dbReference>
<evidence type="ECO:0000256" key="4">
    <source>
        <dbReference type="ARBA" id="ARBA00023157"/>
    </source>
</evidence>
<dbReference type="NCBIfam" id="TIGR00385">
    <property type="entry name" value="dsbE"/>
    <property type="match status" value="1"/>
</dbReference>
<evidence type="ECO:0000313" key="8">
    <source>
        <dbReference type="EMBL" id="MEK0084959.1"/>
    </source>
</evidence>
<keyword evidence="4" id="KW-1015">Disulfide bond</keyword>
<keyword evidence="6" id="KW-0472">Membrane</keyword>
<keyword evidence="6" id="KW-0812">Transmembrane</keyword>
<protein>
    <submittedName>
        <fullName evidence="8">DsbE family thiol:disulfide interchange protein</fullName>
    </submittedName>
</protein>
<sequence length="187" mass="20547">MSEAATDPQPARRRPLLFIVPLVLFALTGVFLAIGLSRDPSTLPSALVGKPAPTFALPPLEGRDDHGFASTDLGGRPTLVNVFASWCVPCRIEHPVISRLAEQGVAVQGIDYKDKPEDARVWLRELGDPFQHLGADRDGRVAIEWGVYGVPETFVVDKNGRIAYRHVGPLQPRDVEEKILPLLEKLK</sequence>
<evidence type="ECO:0000256" key="5">
    <source>
        <dbReference type="ARBA" id="ARBA00023284"/>
    </source>
</evidence>
<keyword evidence="6" id="KW-1133">Transmembrane helix</keyword>
<gene>
    <name evidence="8" type="ORF">U1T56_17535</name>
</gene>
<evidence type="ECO:0000256" key="2">
    <source>
        <dbReference type="ARBA" id="ARBA00007758"/>
    </source>
</evidence>
<dbReference type="InterPro" id="IPR050553">
    <property type="entry name" value="Thioredoxin_ResA/DsbE_sf"/>
</dbReference>
<comment type="subcellular location">
    <subcellularLocation>
        <location evidence="1">Cell envelope</location>
    </subcellularLocation>
</comment>
<evidence type="ECO:0000259" key="7">
    <source>
        <dbReference type="PROSITE" id="PS51352"/>
    </source>
</evidence>
<organism evidence="8 9">
    <name type="scientific">Benzoatithermus flavus</name>
    <dbReference type="NCBI Taxonomy" id="3108223"/>
    <lineage>
        <taxon>Bacteria</taxon>
        <taxon>Pseudomonadati</taxon>
        <taxon>Pseudomonadota</taxon>
        <taxon>Alphaproteobacteria</taxon>
        <taxon>Geminicoccales</taxon>
        <taxon>Geminicoccaceae</taxon>
        <taxon>Benzoatithermus</taxon>
    </lineage>
</organism>
<keyword evidence="3" id="KW-0201">Cytochrome c-type biogenesis</keyword>
<dbReference type="SUPFAM" id="SSF52833">
    <property type="entry name" value="Thioredoxin-like"/>
    <property type="match status" value="1"/>
</dbReference>
<comment type="caution">
    <text evidence="8">The sequence shown here is derived from an EMBL/GenBank/DDBJ whole genome shotgun (WGS) entry which is preliminary data.</text>
</comment>
<evidence type="ECO:0000313" key="9">
    <source>
        <dbReference type="Proteomes" id="UP001375743"/>
    </source>
</evidence>
<evidence type="ECO:0000256" key="6">
    <source>
        <dbReference type="SAM" id="Phobius"/>
    </source>
</evidence>
<feature type="transmembrane region" description="Helical" evidence="6">
    <location>
        <begin position="16"/>
        <end position="36"/>
    </location>
</feature>
<evidence type="ECO:0000256" key="3">
    <source>
        <dbReference type="ARBA" id="ARBA00022748"/>
    </source>
</evidence>
<dbReference type="Pfam" id="PF08534">
    <property type="entry name" value="Redoxin"/>
    <property type="match status" value="1"/>
</dbReference>
<accession>A0ABU8XX85</accession>
<dbReference type="PROSITE" id="PS00194">
    <property type="entry name" value="THIOREDOXIN_1"/>
    <property type="match status" value="1"/>
</dbReference>
<comment type="similarity">
    <text evidence="2">Belongs to the thioredoxin family. DsbE subfamily.</text>
</comment>
<dbReference type="InterPro" id="IPR017937">
    <property type="entry name" value="Thioredoxin_CS"/>
</dbReference>
<name>A0ABU8XX85_9PROT</name>